<dbReference type="Pfam" id="PF03073">
    <property type="entry name" value="TspO_MBR"/>
    <property type="match status" value="1"/>
</dbReference>
<evidence type="ECO:0000256" key="3">
    <source>
        <dbReference type="ARBA" id="ARBA00022692"/>
    </source>
</evidence>
<sequence length="185" mass="20255">MNVLASRGQLRASFIRWALFTVPLCVLLGFLAGQLGGPNSLWFQNLVKPGIYPPPATFGIVWTILYVMIGLSIALVCAAWGARGRGMAILAFAIHFLLNLTWTPVFFGMKEITAALVVLVMIDITLLVVIALFWKVRRLAAMLLLPYLAWVLFATALNWQFLQLNPDADGGLPAGGTSERVRIGN</sequence>
<feature type="transmembrane region" description="Helical" evidence="6">
    <location>
        <begin position="56"/>
        <end position="80"/>
    </location>
</feature>
<dbReference type="PIRSF" id="PIRSF005859">
    <property type="entry name" value="PBR"/>
    <property type="match status" value="1"/>
</dbReference>
<evidence type="ECO:0000256" key="2">
    <source>
        <dbReference type="ARBA" id="ARBA00007524"/>
    </source>
</evidence>
<comment type="subcellular location">
    <subcellularLocation>
        <location evidence="1">Membrane</location>
        <topology evidence="1">Multi-pass membrane protein</topology>
    </subcellularLocation>
</comment>
<proteinExistence type="inferred from homology"/>
<dbReference type="RefSeq" id="WP_160606414.1">
    <property type="nucleotide sequence ID" value="NZ_WTYF01000003.1"/>
</dbReference>
<keyword evidence="5 6" id="KW-0472">Membrane</keyword>
<dbReference type="Gene3D" id="1.20.1260.100">
    <property type="entry name" value="TspO/MBR protein"/>
    <property type="match status" value="1"/>
</dbReference>
<dbReference type="PANTHER" id="PTHR10057:SF0">
    <property type="entry name" value="TRANSLOCATOR PROTEIN"/>
    <property type="match status" value="1"/>
</dbReference>
<dbReference type="EMBL" id="WTYF01000003">
    <property type="protein sequence ID" value="MXO50095.1"/>
    <property type="molecule type" value="Genomic_DNA"/>
</dbReference>
<dbReference type="Proteomes" id="UP000444185">
    <property type="component" value="Unassembled WGS sequence"/>
</dbReference>
<dbReference type="GO" id="GO:0033013">
    <property type="term" value="P:tetrapyrrole metabolic process"/>
    <property type="evidence" value="ECO:0007669"/>
    <property type="project" value="UniProtKB-ARBA"/>
</dbReference>
<dbReference type="OrthoDB" id="9795496at2"/>
<accession>A0A844XVK4</accession>
<keyword evidence="4 6" id="KW-1133">Transmembrane helix</keyword>
<feature type="transmembrane region" description="Helical" evidence="6">
    <location>
        <begin position="87"/>
        <end position="107"/>
    </location>
</feature>
<dbReference type="CDD" id="cd15904">
    <property type="entry name" value="TSPO_MBR"/>
    <property type="match status" value="1"/>
</dbReference>
<comment type="similarity">
    <text evidence="2">Belongs to the TspO/BZRP family.</text>
</comment>
<organism evidence="7 8">
    <name type="scientific">Qipengyuania gaetbuli</name>
    <dbReference type="NCBI Taxonomy" id="266952"/>
    <lineage>
        <taxon>Bacteria</taxon>
        <taxon>Pseudomonadati</taxon>
        <taxon>Pseudomonadota</taxon>
        <taxon>Alphaproteobacteria</taxon>
        <taxon>Sphingomonadales</taxon>
        <taxon>Erythrobacteraceae</taxon>
        <taxon>Qipengyuania</taxon>
    </lineage>
</organism>
<evidence type="ECO:0000256" key="5">
    <source>
        <dbReference type="ARBA" id="ARBA00023136"/>
    </source>
</evidence>
<gene>
    <name evidence="7" type="ORF">GRI42_02105</name>
</gene>
<name>A0A844XVK4_9SPHN</name>
<evidence type="ECO:0000313" key="8">
    <source>
        <dbReference type="Proteomes" id="UP000444185"/>
    </source>
</evidence>
<dbReference type="InterPro" id="IPR004307">
    <property type="entry name" value="TspO_MBR"/>
</dbReference>
<dbReference type="FunFam" id="1.20.1260.100:FF:000001">
    <property type="entry name" value="translocator protein 2"/>
    <property type="match status" value="1"/>
</dbReference>
<protein>
    <submittedName>
        <fullName evidence="7">Tryptophan-rich sensory protein</fullName>
    </submittedName>
</protein>
<evidence type="ECO:0000256" key="6">
    <source>
        <dbReference type="SAM" id="Phobius"/>
    </source>
</evidence>
<keyword evidence="3 6" id="KW-0812">Transmembrane</keyword>
<dbReference type="AlphaFoldDB" id="A0A844XVK4"/>
<feature type="transmembrane region" description="Helical" evidence="6">
    <location>
        <begin position="141"/>
        <end position="162"/>
    </location>
</feature>
<dbReference type="PANTHER" id="PTHR10057">
    <property type="entry name" value="PERIPHERAL-TYPE BENZODIAZEPINE RECEPTOR"/>
    <property type="match status" value="1"/>
</dbReference>
<evidence type="ECO:0000256" key="4">
    <source>
        <dbReference type="ARBA" id="ARBA00022989"/>
    </source>
</evidence>
<keyword evidence="8" id="KW-1185">Reference proteome</keyword>
<reference evidence="7 8" key="1">
    <citation type="submission" date="2019-12" db="EMBL/GenBank/DDBJ databases">
        <title>Genomic-based taxomic classification of the family Erythrobacteraceae.</title>
        <authorList>
            <person name="Xu L."/>
        </authorList>
    </citation>
    <scope>NUCLEOTIDE SEQUENCE [LARGE SCALE GENOMIC DNA]</scope>
    <source>
        <strain evidence="7 8">DSM 16225</strain>
    </source>
</reference>
<evidence type="ECO:0000313" key="7">
    <source>
        <dbReference type="EMBL" id="MXO50095.1"/>
    </source>
</evidence>
<evidence type="ECO:0000256" key="1">
    <source>
        <dbReference type="ARBA" id="ARBA00004141"/>
    </source>
</evidence>
<dbReference type="GO" id="GO:0016020">
    <property type="term" value="C:membrane"/>
    <property type="evidence" value="ECO:0007669"/>
    <property type="project" value="UniProtKB-SubCell"/>
</dbReference>
<comment type="caution">
    <text evidence="7">The sequence shown here is derived from an EMBL/GenBank/DDBJ whole genome shotgun (WGS) entry which is preliminary data.</text>
</comment>
<feature type="transmembrane region" description="Helical" evidence="6">
    <location>
        <begin position="113"/>
        <end position="134"/>
    </location>
</feature>
<dbReference type="InterPro" id="IPR038330">
    <property type="entry name" value="TspO/MBR-related_sf"/>
</dbReference>
<feature type="transmembrane region" description="Helical" evidence="6">
    <location>
        <begin position="14"/>
        <end position="36"/>
    </location>
</feature>